<reference evidence="2 3" key="1">
    <citation type="journal article" date="2003" name="Nature">
        <title>The genome sequence of the filamentous fungus Neurospora crassa.</title>
        <authorList>
            <person name="Galagan J.E."/>
            <person name="Calvo S.E."/>
            <person name="Borkovich K.A."/>
            <person name="Selker E.U."/>
            <person name="Read N.D."/>
            <person name="Jaffe D."/>
            <person name="FitzHugh W."/>
            <person name="Ma L.J."/>
            <person name="Smirnov S."/>
            <person name="Purcell S."/>
            <person name="Rehman B."/>
            <person name="Elkins T."/>
            <person name="Engels R."/>
            <person name="Wang S."/>
            <person name="Nielsen C.B."/>
            <person name="Butler J."/>
            <person name="Endrizzi M."/>
            <person name="Qui D."/>
            <person name="Ianakiev P."/>
            <person name="Bell-Pedersen D."/>
            <person name="Nelson M.A."/>
            <person name="Werner-Washburne M."/>
            <person name="Selitrennikoff C.P."/>
            <person name="Kinsey J.A."/>
            <person name="Braun E.L."/>
            <person name="Zelter A."/>
            <person name="Schulte U."/>
            <person name="Kothe G.O."/>
            <person name="Jedd G."/>
            <person name="Mewes W."/>
            <person name="Staben C."/>
            <person name="Marcotte E."/>
            <person name="Greenberg D."/>
            <person name="Roy A."/>
            <person name="Foley K."/>
            <person name="Naylor J."/>
            <person name="Stange-Thomann N."/>
            <person name="Barrett R."/>
            <person name="Gnerre S."/>
            <person name="Kamal M."/>
            <person name="Kamvysselis M."/>
            <person name="Mauceli E."/>
            <person name="Bielke C."/>
            <person name="Rudd S."/>
            <person name="Frishman D."/>
            <person name="Krystofova S."/>
            <person name="Rasmussen C."/>
            <person name="Metzenberg R.L."/>
            <person name="Perkins D.D."/>
            <person name="Kroken S."/>
            <person name="Cogoni C."/>
            <person name="Macino G."/>
            <person name="Catcheside D."/>
            <person name="Li W."/>
            <person name="Pratt R.J."/>
            <person name="Osmani S.A."/>
            <person name="DeSouza C.P."/>
            <person name="Glass L."/>
            <person name="Orbach M.J."/>
            <person name="Berglund J.A."/>
            <person name="Voelker R."/>
            <person name="Yarden O."/>
            <person name="Plamann M."/>
            <person name="Seiler S."/>
            <person name="Dunlap J."/>
            <person name="Radford A."/>
            <person name="Aramayo R."/>
            <person name="Natvig D.O."/>
            <person name="Alex L.A."/>
            <person name="Mannhaupt G."/>
            <person name="Ebbole D.J."/>
            <person name="Freitag M."/>
            <person name="Paulsen I."/>
            <person name="Sachs M.S."/>
            <person name="Lander E.S."/>
            <person name="Nusbaum C."/>
            <person name="Birren B."/>
        </authorList>
    </citation>
    <scope>NUCLEOTIDE SEQUENCE [LARGE SCALE GENOMIC DNA]</scope>
    <source>
        <strain evidence="3">ATCC 24698 / 74-OR23-1A / CBS 708.71 / DSM 1257 / FGSC 987</strain>
    </source>
</reference>
<protein>
    <submittedName>
        <fullName evidence="2">Uncharacterized protein</fullName>
    </submittedName>
</protein>
<dbReference type="KEGG" id="ncr:NCU16993"/>
<sequence length="82" mass="9461">MSCVMPDISQGSRGRTGYPASPRFLFPEQSRSIRILKPQGTWKRELRSKELPQWLTGHSRKRKVVEPEPQFIPGQDLLQEGK</sequence>
<evidence type="ECO:0000313" key="3">
    <source>
        <dbReference type="Proteomes" id="UP000001805"/>
    </source>
</evidence>
<name>V5IMB8_NEUCR</name>
<dbReference type="GeneID" id="23569751"/>
<keyword evidence="3" id="KW-1185">Reference proteome</keyword>
<dbReference type="VEuPathDB" id="FungiDB:NCU16993"/>
<evidence type="ECO:0000256" key="1">
    <source>
        <dbReference type="SAM" id="MobiDB-lite"/>
    </source>
</evidence>
<dbReference type="AlphaFoldDB" id="V5IMB8"/>
<feature type="region of interest" description="Disordered" evidence="1">
    <location>
        <begin position="1"/>
        <end position="23"/>
    </location>
</feature>
<accession>V5IMB8</accession>
<evidence type="ECO:0000313" key="2">
    <source>
        <dbReference type="EMBL" id="ESA42530.1"/>
    </source>
</evidence>
<dbReference type="EMBL" id="CM002240">
    <property type="protein sequence ID" value="ESA42530.1"/>
    <property type="molecule type" value="Genomic_DNA"/>
</dbReference>
<dbReference type="RefSeq" id="XP_011394833.1">
    <property type="nucleotide sequence ID" value="XM_011396531.1"/>
</dbReference>
<dbReference type="InParanoid" id="V5IMB8"/>
<dbReference type="Proteomes" id="UP000001805">
    <property type="component" value="Chromosome 2, Linkage Group V"/>
</dbReference>
<gene>
    <name evidence="2" type="ORF">NCU16993</name>
</gene>
<proteinExistence type="predicted"/>
<organism evidence="2 3">
    <name type="scientific">Neurospora crassa (strain ATCC 24698 / 74-OR23-1A / CBS 708.71 / DSM 1257 / FGSC 987)</name>
    <dbReference type="NCBI Taxonomy" id="367110"/>
    <lineage>
        <taxon>Eukaryota</taxon>
        <taxon>Fungi</taxon>
        <taxon>Dikarya</taxon>
        <taxon>Ascomycota</taxon>
        <taxon>Pezizomycotina</taxon>
        <taxon>Sordariomycetes</taxon>
        <taxon>Sordariomycetidae</taxon>
        <taxon>Sordariales</taxon>
        <taxon>Sordariaceae</taxon>
        <taxon>Neurospora</taxon>
    </lineage>
</organism>